<organism evidence="1">
    <name type="scientific">freshwater metagenome</name>
    <dbReference type="NCBI Taxonomy" id="449393"/>
    <lineage>
        <taxon>unclassified sequences</taxon>
        <taxon>metagenomes</taxon>
        <taxon>ecological metagenomes</taxon>
    </lineage>
</organism>
<proteinExistence type="predicted"/>
<accession>A0A6J7D1Q0</accession>
<gene>
    <name evidence="1" type="ORF">UFOPK3444_00395</name>
</gene>
<dbReference type="AlphaFoldDB" id="A0A6J7D1Q0"/>
<evidence type="ECO:0000313" key="1">
    <source>
        <dbReference type="EMBL" id="CAB4864942.1"/>
    </source>
</evidence>
<reference evidence="1" key="1">
    <citation type="submission" date="2020-05" db="EMBL/GenBank/DDBJ databases">
        <authorList>
            <person name="Chiriac C."/>
            <person name="Salcher M."/>
            <person name="Ghai R."/>
            <person name="Kavagutti S V."/>
        </authorList>
    </citation>
    <scope>NUCLEOTIDE SEQUENCE</scope>
</reference>
<name>A0A6J7D1Q0_9ZZZZ</name>
<dbReference type="EMBL" id="CAFBLU010000004">
    <property type="protein sequence ID" value="CAB4864942.1"/>
    <property type="molecule type" value="Genomic_DNA"/>
</dbReference>
<protein>
    <submittedName>
        <fullName evidence="1">Unannotated protein</fullName>
    </submittedName>
</protein>
<sequence length="95" mass="10608">MSETRIQLPAGVRPPLGVYVNGVELKEGIDFRVAADELVVSRELVKEGNLGFWRWFLGAFGIGTYRKNDVVDIRYQRDGTAKIAHDVEFATPTPS</sequence>